<feature type="binding site" evidence="5">
    <location>
        <position position="173"/>
    </location>
    <ligand>
        <name>Fe cation</name>
        <dbReference type="ChEBI" id="CHEBI:24875"/>
        <note>catalytic</note>
    </ligand>
</feature>
<feature type="binding site" evidence="5">
    <location>
        <position position="508"/>
    </location>
    <ligand>
        <name>Fe cation</name>
        <dbReference type="ChEBI" id="CHEBI:24875"/>
        <note>catalytic</note>
    </ligand>
</feature>
<sequence>MEDVYQTFPEQPTAQEASISGNVPAWIKGNLLRNGPGVYEIGKEHYNHWFDGLAVLHNYKIEEGKVTYNSRYLRSHAFDEAQSKNGIVYAEFATPIPPDPCKNIFARFFSYFVPPKRTDNCSVNVVALKGKTYAVSDSPFLIGFDENSLQVLSSYNMRKDLQGPIRMFSLTPHPHEDEHGYVYNVAVTMDKGTRFNIVKIPPDPKRSLPGESTCHPMEGLKVLASFQPKNKLCYYHSFAMTPNYFVFIENPFVVNVFALLTMKVKGRSFHDCMKWDATQPSRFYLVERKSGKCIARYDADCFFSFHHVNAFESDADVFVDIVCYPDARIVYQYYLHHLRTKPEHEISKGYADPALRRYRIPIPTNHAPKSKRKKSFQQYKMPKYSDDRDYKLLYYGIELPQINYQFANGKPYRYVYGVGPRRRGDFLNQIIKVDVLAKNAKFWYEQDCYPSEPVFIAAPRAEEEDEGCVMSAVVGTKGKKSFLLFLDGKTFKELARAVVDCPIAYSLHGMF</sequence>
<organism evidence="6 7">
    <name type="scientific">Nematostella vectensis</name>
    <name type="common">Starlet sea anemone</name>
    <dbReference type="NCBI Taxonomy" id="45351"/>
    <lineage>
        <taxon>Eukaryota</taxon>
        <taxon>Metazoa</taxon>
        <taxon>Cnidaria</taxon>
        <taxon>Anthozoa</taxon>
        <taxon>Hexacorallia</taxon>
        <taxon>Actiniaria</taxon>
        <taxon>Edwardsiidae</taxon>
        <taxon>Nematostella</taxon>
    </lineage>
</organism>
<dbReference type="EMBL" id="DS469663">
    <property type="protein sequence ID" value="EDO36712.1"/>
    <property type="molecule type" value="Genomic_DNA"/>
</dbReference>
<evidence type="ECO:0000256" key="1">
    <source>
        <dbReference type="ARBA" id="ARBA00006787"/>
    </source>
</evidence>
<comment type="cofactor">
    <cofactor evidence="5">
        <name>Fe(2+)</name>
        <dbReference type="ChEBI" id="CHEBI:29033"/>
    </cofactor>
    <text evidence="5">Binds 1 Fe(2+) ion per subunit.</text>
</comment>
<dbReference type="GO" id="GO:0010436">
    <property type="term" value="F:carotenoid dioxygenase activity"/>
    <property type="evidence" value="ECO:0000318"/>
    <property type="project" value="GO_Central"/>
</dbReference>
<feature type="non-terminal residue" evidence="6">
    <location>
        <position position="1"/>
    </location>
</feature>
<comment type="similarity">
    <text evidence="1">Belongs to the carotenoid oxygenase family.</text>
</comment>
<evidence type="ECO:0000256" key="5">
    <source>
        <dbReference type="PIRSR" id="PIRSR604294-1"/>
    </source>
</evidence>
<dbReference type="Pfam" id="PF03055">
    <property type="entry name" value="RPE65"/>
    <property type="match status" value="1"/>
</dbReference>
<keyword evidence="2 5" id="KW-0479">Metal-binding</keyword>
<dbReference type="GO" id="GO:0016121">
    <property type="term" value="P:carotene catabolic process"/>
    <property type="evidence" value="ECO:0000318"/>
    <property type="project" value="GO_Central"/>
</dbReference>
<dbReference type="Proteomes" id="UP000001593">
    <property type="component" value="Unassembled WGS sequence"/>
</dbReference>
<dbReference type="HOGENOM" id="CLU_016472_1_2_1"/>
<dbReference type="PhylomeDB" id="A7SHU1"/>
<dbReference type="OrthoDB" id="407010at2759"/>
<dbReference type="InterPro" id="IPR004294">
    <property type="entry name" value="Carotenoid_Oase"/>
</dbReference>
<dbReference type="PANTHER" id="PTHR10543">
    <property type="entry name" value="BETA-CAROTENE DIOXYGENASE"/>
    <property type="match status" value="1"/>
</dbReference>
<dbReference type="InParanoid" id="A7SHU1"/>
<dbReference type="eggNOG" id="KOG1285">
    <property type="taxonomic scope" value="Eukaryota"/>
</dbReference>
<evidence type="ECO:0000256" key="2">
    <source>
        <dbReference type="ARBA" id="ARBA00022723"/>
    </source>
</evidence>
<evidence type="ECO:0000313" key="6">
    <source>
        <dbReference type="EMBL" id="EDO36712.1"/>
    </source>
</evidence>
<feature type="binding site" evidence="5">
    <location>
        <position position="236"/>
    </location>
    <ligand>
        <name>Fe cation</name>
        <dbReference type="ChEBI" id="CHEBI:24875"/>
        <note>catalytic</note>
    </ligand>
</feature>
<reference evidence="6 7" key="1">
    <citation type="journal article" date="2007" name="Science">
        <title>Sea anemone genome reveals ancestral eumetazoan gene repertoire and genomic organization.</title>
        <authorList>
            <person name="Putnam N.H."/>
            <person name="Srivastava M."/>
            <person name="Hellsten U."/>
            <person name="Dirks B."/>
            <person name="Chapman J."/>
            <person name="Salamov A."/>
            <person name="Terry A."/>
            <person name="Shapiro H."/>
            <person name="Lindquist E."/>
            <person name="Kapitonov V.V."/>
            <person name="Jurka J."/>
            <person name="Genikhovich G."/>
            <person name="Grigoriev I.V."/>
            <person name="Lucas S.M."/>
            <person name="Steele R.E."/>
            <person name="Finnerty J.R."/>
            <person name="Technau U."/>
            <person name="Martindale M.Q."/>
            <person name="Rokhsar D.S."/>
        </authorList>
    </citation>
    <scope>NUCLEOTIDE SEQUENCE [LARGE SCALE GENOMIC DNA]</scope>
    <source>
        <strain evidence="7">CH2 X CH6</strain>
    </source>
</reference>
<evidence type="ECO:0000256" key="3">
    <source>
        <dbReference type="ARBA" id="ARBA00023002"/>
    </source>
</evidence>
<gene>
    <name evidence="6" type="ORF">NEMVEDRAFT_v1g170765</name>
</gene>
<accession>A7SHU1</accession>
<keyword evidence="3" id="KW-0560">Oxidoreductase</keyword>
<dbReference type="OMA" id="MLPNCKA"/>
<keyword evidence="4 5" id="KW-0408">Iron</keyword>
<evidence type="ECO:0000256" key="4">
    <source>
        <dbReference type="ARBA" id="ARBA00023004"/>
    </source>
</evidence>
<evidence type="ECO:0000313" key="7">
    <source>
        <dbReference type="Proteomes" id="UP000001593"/>
    </source>
</evidence>
<keyword evidence="7" id="KW-1185">Reference proteome</keyword>
<feature type="binding site" evidence="5">
    <location>
        <position position="306"/>
    </location>
    <ligand>
        <name>Fe cation</name>
        <dbReference type="ChEBI" id="CHEBI:24875"/>
        <note>catalytic</note>
    </ligand>
</feature>
<name>A7SHU1_NEMVE</name>
<dbReference type="PANTHER" id="PTHR10543:SF24">
    <property type="entry name" value="CAROTENOID ISOMEROOXYGENASE"/>
    <property type="match status" value="1"/>
</dbReference>
<dbReference type="KEGG" id="nve:5508146"/>
<dbReference type="STRING" id="45351.A7SHU1"/>
<protein>
    <submittedName>
        <fullName evidence="6">Uncharacterized protein</fullName>
    </submittedName>
</protein>
<dbReference type="GO" id="GO:0046872">
    <property type="term" value="F:metal ion binding"/>
    <property type="evidence" value="ECO:0007669"/>
    <property type="project" value="UniProtKB-KW"/>
</dbReference>
<proteinExistence type="inferred from homology"/>
<dbReference type="GO" id="GO:0003834">
    <property type="term" value="F:beta-carotene 15,15'-dioxygenase activity"/>
    <property type="evidence" value="ECO:0000318"/>
    <property type="project" value="GO_Central"/>
</dbReference>
<dbReference type="AlphaFoldDB" id="A7SHU1"/>